<evidence type="ECO:0000313" key="7">
    <source>
        <dbReference type="Proteomes" id="UP000684084"/>
    </source>
</evidence>
<dbReference type="GO" id="GO:0003887">
    <property type="term" value="F:DNA-directed DNA polymerase activity"/>
    <property type="evidence" value="ECO:0007669"/>
    <property type="project" value="UniProtKB-KW"/>
</dbReference>
<protein>
    <recommendedName>
        <fullName evidence="1">DNA-directed DNA polymerase</fullName>
        <ecNumber evidence="1">2.7.7.7</ecNumber>
    </recommendedName>
</protein>
<dbReference type="GO" id="GO:0006261">
    <property type="term" value="P:DNA-templated DNA replication"/>
    <property type="evidence" value="ECO:0007669"/>
    <property type="project" value="TreeGrafter"/>
</dbReference>
<gene>
    <name evidence="6" type="ORF">CHRIB12_LOCUS10583</name>
</gene>
<proteinExistence type="predicted"/>
<evidence type="ECO:0000259" key="5">
    <source>
        <dbReference type="Pfam" id="PF00136"/>
    </source>
</evidence>
<evidence type="ECO:0000256" key="2">
    <source>
        <dbReference type="ARBA" id="ARBA00022679"/>
    </source>
</evidence>
<comment type="caution">
    <text evidence="6">The sequence shown here is derived from an EMBL/GenBank/DDBJ whole genome shotgun (WGS) entry which is preliminary data.</text>
</comment>
<evidence type="ECO:0000313" key="6">
    <source>
        <dbReference type="EMBL" id="CAB5365770.1"/>
    </source>
</evidence>
<dbReference type="PANTHER" id="PTHR10322">
    <property type="entry name" value="DNA POLYMERASE CATALYTIC SUBUNIT"/>
    <property type="match status" value="1"/>
</dbReference>
<dbReference type="VEuPathDB" id="FungiDB:RhiirFUN_011355"/>
<keyword evidence="3" id="KW-0548">Nucleotidyltransferase</keyword>
<accession>A0A915Z7H0</accession>
<dbReference type="GO" id="GO:0000166">
    <property type="term" value="F:nucleotide binding"/>
    <property type="evidence" value="ECO:0007669"/>
    <property type="project" value="InterPro"/>
</dbReference>
<dbReference type="OrthoDB" id="2399269at2759"/>
<dbReference type="InterPro" id="IPR006134">
    <property type="entry name" value="DNA-dir_DNA_pol_B_multi_dom"/>
</dbReference>
<reference evidence="6" key="1">
    <citation type="submission" date="2020-05" db="EMBL/GenBank/DDBJ databases">
        <authorList>
            <person name="Rincon C."/>
            <person name="Sanders R I."/>
            <person name="Robbins C."/>
            <person name="Chaturvedi A."/>
        </authorList>
    </citation>
    <scope>NUCLEOTIDE SEQUENCE</scope>
    <source>
        <strain evidence="6">CHB12</strain>
    </source>
</reference>
<organism evidence="6 7">
    <name type="scientific">Rhizophagus irregularis</name>
    <dbReference type="NCBI Taxonomy" id="588596"/>
    <lineage>
        <taxon>Eukaryota</taxon>
        <taxon>Fungi</taxon>
        <taxon>Fungi incertae sedis</taxon>
        <taxon>Mucoromycota</taxon>
        <taxon>Glomeromycotina</taxon>
        <taxon>Glomeromycetes</taxon>
        <taxon>Glomerales</taxon>
        <taxon>Glomeraceae</taxon>
        <taxon>Rhizophagus</taxon>
    </lineage>
</organism>
<dbReference type="EMBL" id="CAGKOT010000021">
    <property type="protein sequence ID" value="CAB5365770.1"/>
    <property type="molecule type" value="Genomic_DNA"/>
</dbReference>
<dbReference type="InterPro" id="IPR017964">
    <property type="entry name" value="DNA-dir_DNA_pol_B_CS"/>
</dbReference>
<dbReference type="EC" id="2.7.7.7" evidence="1"/>
<sequence length="681" mass="78895">MKTSDQKASRKFPGAYVFPPVKGFENKRPVTGLDFASLYPSIIMTYNLSPEKMVSTLSEADELERENKTIRHGNKPDQKGLFPKILERLGRMRNEIKAQLKPIGKKKEYMGKVKSRMDGSQRDHASGSISIADAIKDVLSSTKNVKKRTEMVKILDPFIDFSYDNFIKEYSSVCFAYDSLNSKQKAIKLYMNSFYGVTGRSGSPFYILELAGGVTSAGQEIIKRVAEYVRKKGFRIKYGDTDSLYLICPDSCYEKYDLAYNDGKGEISKLEYWTEMVKTTMGVMEKLRNDVNTFLRLKTRSDYLKMAYEEVLFPVAFTGKKKYFGIDHEETPNFEPREPFIRGIDTVKQGKSQVFKTIGDRIMRRAMDINNVQSLHEIVEDVLRDAIINHEQWNFEQFIETDAWKPDKDNKAVQRFIGRMKGKYDTKIPVPGGRFSYVVTHPDTTFDLHGRKLEPTKGEKMEFVDVAKELDKIMQIKDPDEKYKQIDDHAQKKAKSWLEGFVKENIIVNGITSKMMVSRRNAYKRAYRNAVIEAQEMLYQKIGSSYEIFHGKWLSYEIFMASNPIEVLWETFMKCARKISKDKNLSVDDEMREKICSDFARYPSELAKCIEEYNLFFHKLVYHMRYKEHVSIPEEIGSVSSMRKNEIIADLPTLPHISEIGALDEISNLWYFHLEDVTEST</sequence>
<dbReference type="InterPro" id="IPR050240">
    <property type="entry name" value="DNA_pol_type-B"/>
</dbReference>
<evidence type="ECO:0000256" key="4">
    <source>
        <dbReference type="ARBA" id="ARBA00022932"/>
    </source>
</evidence>
<dbReference type="GO" id="GO:0003677">
    <property type="term" value="F:DNA binding"/>
    <property type="evidence" value="ECO:0007669"/>
    <property type="project" value="InterPro"/>
</dbReference>
<dbReference type="AlphaFoldDB" id="A0A915Z7H0"/>
<name>A0A915Z7H0_9GLOM</name>
<dbReference type="Pfam" id="PF00136">
    <property type="entry name" value="DNA_pol_B"/>
    <property type="match status" value="2"/>
</dbReference>
<dbReference type="Proteomes" id="UP000684084">
    <property type="component" value="Unassembled WGS sequence"/>
</dbReference>
<dbReference type="PROSITE" id="PS00116">
    <property type="entry name" value="DNA_POLYMERASE_B"/>
    <property type="match status" value="1"/>
</dbReference>
<keyword evidence="4" id="KW-0239">DNA-directed DNA polymerase</keyword>
<feature type="domain" description="DNA-directed DNA polymerase family B multifunctional" evidence="5">
    <location>
        <begin position="179"/>
        <end position="454"/>
    </location>
</feature>
<evidence type="ECO:0000256" key="1">
    <source>
        <dbReference type="ARBA" id="ARBA00012417"/>
    </source>
</evidence>
<dbReference type="PANTHER" id="PTHR10322:SF23">
    <property type="entry name" value="DNA POLYMERASE DELTA CATALYTIC SUBUNIT"/>
    <property type="match status" value="1"/>
</dbReference>
<evidence type="ECO:0000256" key="3">
    <source>
        <dbReference type="ARBA" id="ARBA00022695"/>
    </source>
</evidence>
<feature type="domain" description="DNA-directed DNA polymerase family B multifunctional" evidence="5">
    <location>
        <begin position="5"/>
        <end position="106"/>
    </location>
</feature>
<keyword evidence="2" id="KW-0808">Transferase</keyword>